<evidence type="ECO:0000313" key="2">
    <source>
        <dbReference type="EMBL" id="MFD2753261.1"/>
    </source>
</evidence>
<protein>
    <submittedName>
        <fullName evidence="2">YXWGXW repeat-containing protein</fullName>
    </submittedName>
</protein>
<feature type="chain" id="PRO_5045498248" evidence="1">
    <location>
        <begin position="29"/>
        <end position="123"/>
    </location>
</feature>
<dbReference type="EMBL" id="JBHUMV010000002">
    <property type="protein sequence ID" value="MFD2753261.1"/>
    <property type="molecule type" value="Genomic_DNA"/>
</dbReference>
<keyword evidence="3" id="KW-1185">Reference proteome</keyword>
<accession>A0ABW5UJD7</accession>
<evidence type="ECO:0000313" key="3">
    <source>
        <dbReference type="Proteomes" id="UP001597463"/>
    </source>
</evidence>
<keyword evidence="1" id="KW-0732">Signal</keyword>
<dbReference type="Pfam" id="PF12779">
    <property type="entry name" value="WXXGXW"/>
    <property type="match status" value="2"/>
</dbReference>
<sequence length="123" mass="14057">MMSLRTAFHTALGAGALSLLTLAGTAQAQPMPAHAQPAGAYVSVQFGAPPPMRREMVPAPRHGYVWVSGYWEPRGHRHVWRPGHWVRARPGYVYRQPQWVQHGGRWDWRPGRWDYGPGRPYRH</sequence>
<organism evidence="2 3">
    <name type="scientific">Comamonas terrae</name>
    <dbReference type="NCBI Taxonomy" id="673548"/>
    <lineage>
        <taxon>Bacteria</taxon>
        <taxon>Pseudomonadati</taxon>
        <taxon>Pseudomonadota</taxon>
        <taxon>Betaproteobacteria</taxon>
        <taxon>Burkholderiales</taxon>
        <taxon>Comamonadaceae</taxon>
        <taxon>Comamonas</taxon>
    </lineage>
</organism>
<reference evidence="3" key="1">
    <citation type="journal article" date="2019" name="Int. J. Syst. Evol. Microbiol.">
        <title>The Global Catalogue of Microorganisms (GCM) 10K type strain sequencing project: providing services to taxonomists for standard genome sequencing and annotation.</title>
        <authorList>
            <consortium name="The Broad Institute Genomics Platform"/>
            <consortium name="The Broad Institute Genome Sequencing Center for Infectious Disease"/>
            <person name="Wu L."/>
            <person name="Ma J."/>
        </authorList>
    </citation>
    <scope>NUCLEOTIDE SEQUENCE [LARGE SCALE GENOMIC DNA]</scope>
    <source>
        <strain evidence="3">TISTR 1906</strain>
    </source>
</reference>
<dbReference type="Proteomes" id="UP001597463">
    <property type="component" value="Unassembled WGS sequence"/>
</dbReference>
<comment type="caution">
    <text evidence="2">The sequence shown here is derived from an EMBL/GenBank/DDBJ whole genome shotgun (WGS) entry which is preliminary data.</text>
</comment>
<name>A0ABW5UJD7_9BURK</name>
<evidence type="ECO:0000256" key="1">
    <source>
        <dbReference type="SAM" id="SignalP"/>
    </source>
</evidence>
<proteinExistence type="predicted"/>
<feature type="signal peptide" evidence="1">
    <location>
        <begin position="1"/>
        <end position="28"/>
    </location>
</feature>
<dbReference type="InterPro" id="IPR024447">
    <property type="entry name" value="YXWGXW_rpt"/>
</dbReference>
<dbReference type="RefSeq" id="WP_066480159.1">
    <property type="nucleotide sequence ID" value="NZ_BCNT01000011.1"/>
</dbReference>
<gene>
    <name evidence="2" type="ORF">ACFSW6_04110</name>
</gene>